<evidence type="ECO:0000259" key="1">
    <source>
        <dbReference type="Pfam" id="PF12996"/>
    </source>
</evidence>
<dbReference type="Pfam" id="PF13524">
    <property type="entry name" value="Glyco_trans_1_2"/>
    <property type="match status" value="1"/>
</dbReference>
<feature type="domain" description="Spore protein YkvP/CgeB glycosyl transferase-like" evidence="2">
    <location>
        <begin position="162"/>
        <end position="321"/>
    </location>
</feature>
<dbReference type="Proteomes" id="UP000304148">
    <property type="component" value="Chromosome"/>
</dbReference>
<evidence type="ECO:0000259" key="2">
    <source>
        <dbReference type="Pfam" id="PF13524"/>
    </source>
</evidence>
<dbReference type="InterPro" id="IPR055259">
    <property type="entry name" value="YkvP/CgeB_Glyco_trans-like"/>
</dbReference>
<sequence length="328" mass="38057">MRLYYIASGYRRPIDILDNALMKALYGQCHESKIFLLNRAPLQQLLPDIREFRPEFVLTICGPRSFLPVDQVRSIRRMGIPIGVWFVDDPYAIDNALQVAAEYDIIFTIDSGCVPYYERHGCKRVHHLPLGTDTDIFRPFNAHPSYESDICFIGTGYDNRLRMMQQMLKELDPGLHVKLVGHFWDTVNWSGGCIPHLRTKWVNFSETPRYYNGAKLVLNIHRSEDDTLIDKNKTGAPGHTINNRTFDIAACRRAQIIDYRPDLHMFYEPGAELLCFESPKECAELIHTYLYEDAKRSSIASQGYDRTRAEHTFAKRLEHLLSRVRELE</sequence>
<dbReference type="RefSeq" id="WP_138187485.1">
    <property type="nucleotide sequence ID" value="NZ_LS992241.1"/>
</dbReference>
<dbReference type="EMBL" id="LS992241">
    <property type="protein sequence ID" value="SYX85643.1"/>
    <property type="molecule type" value="Genomic_DNA"/>
</dbReference>
<dbReference type="InterPro" id="IPR024542">
    <property type="entry name" value="YkvP_N"/>
</dbReference>
<dbReference type="AlphaFoldDB" id="A0A383RFL0"/>
<dbReference type="Pfam" id="PF12996">
    <property type="entry name" value="DUF3880"/>
    <property type="match status" value="1"/>
</dbReference>
<organism evidence="3 4">
    <name type="scientific">Paenibacillus alvei</name>
    <name type="common">Bacillus alvei</name>
    <dbReference type="NCBI Taxonomy" id="44250"/>
    <lineage>
        <taxon>Bacteria</taxon>
        <taxon>Bacillati</taxon>
        <taxon>Bacillota</taxon>
        <taxon>Bacilli</taxon>
        <taxon>Bacillales</taxon>
        <taxon>Paenibacillaceae</taxon>
        <taxon>Paenibacillus</taxon>
    </lineage>
</organism>
<proteinExistence type="predicted"/>
<dbReference type="SUPFAM" id="SSF53756">
    <property type="entry name" value="UDP-Glycosyltransferase/glycogen phosphorylase"/>
    <property type="match status" value="1"/>
</dbReference>
<evidence type="ECO:0000313" key="3">
    <source>
        <dbReference type="EMBL" id="SYX85643.1"/>
    </source>
</evidence>
<feature type="domain" description="Spore protein YkvP N-terminal" evidence="1">
    <location>
        <begin position="84"/>
        <end position="157"/>
    </location>
</feature>
<name>A0A383RFL0_PAEAL</name>
<protein>
    <submittedName>
        <fullName evidence="3">Spore maturation protein CgeB</fullName>
    </submittedName>
</protein>
<gene>
    <name evidence="3" type="ORF">PBLR_14065</name>
</gene>
<evidence type="ECO:0000313" key="4">
    <source>
        <dbReference type="Proteomes" id="UP000304148"/>
    </source>
</evidence>
<accession>A0A383RFL0</accession>
<reference evidence="4" key="1">
    <citation type="submission" date="2018-08" db="EMBL/GenBank/DDBJ databases">
        <authorList>
            <person name="Chevrot R."/>
        </authorList>
    </citation>
    <scope>NUCLEOTIDE SEQUENCE [LARGE SCALE GENOMIC DNA]</scope>
</reference>